<sequence length="381" mass="44333">MTSELEISIKNAIRRFEELNMFKDSGSVKVGEIEQLQEAGEELRKSYEDPNGKLAKILRDYSRYKDRENRKPSKKNKQELKRLMMEMEAQKTEVETLYASLDVHEERFRKFNVPKRFRTASEQPLKLYLESLQEFMKTTWRKEAEKNREKEKRSLIEWMDKLDQSNEEAKIAFDALKTSFAELGIQISKFFIDYFLLIMAVSNKSEEILALSLYEVEAVLECLAVEENSNSIVINTFIKMVQFFERSTKLAGPVSDEAKGQKSKEDHSSDDEEKVMFFLDDEIKDDLLHPIIIEVLRLEVSFCSPEMPVMVTSDVFYSMARHLVDNVFEDKLNRIGAKIHGLKTDVQFVQGEDSSDMKFFRDVLDSGVEELWTSLDPKPGS</sequence>
<keyword evidence="1" id="KW-0175">Coiled coil</keyword>
<evidence type="ECO:0000313" key="2">
    <source>
        <dbReference type="EMBL" id="PON74056.1"/>
    </source>
</evidence>
<proteinExistence type="predicted"/>
<evidence type="ECO:0000256" key="1">
    <source>
        <dbReference type="SAM" id="Coils"/>
    </source>
</evidence>
<evidence type="ECO:0000313" key="3">
    <source>
        <dbReference type="Proteomes" id="UP000237000"/>
    </source>
</evidence>
<accession>A0A2P5DLA2</accession>
<keyword evidence="3" id="KW-1185">Reference proteome</keyword>
<dbReference type="Proteomes" id="UP000237000">
    <property type="component" value="Unassembled WGS sequence"/>
</dbReference>
<name>A0A2P5DLA2_TREOI</name>
<feature type="coiled-coil region" evidence="1">
    <location>
        <begin position="141"/>
        <end position="168"/>
    </location>
</feature>
<dbReference type="InParanoid" id="A0A2P5DLA2"/>
<gene>
    <name evidence="2" type="ORF">TorRG33x02_248330</name>
</gene>
<dbReference type="OrthoDB" id="10297379at2759"/>
<comment type="caution">
    <text evidence="2">The sequence shown here is derived from an EMBL/GenBank/DDBJ whole genome shotgun (WGS) entry which is preliminary data.</text>
</comment>
<reference evidence="3" key="1">
    <citation type="submission" date="2016-06" db="EMBL/GenBank/DDBJ databases">
        <title>Parallel loss of symbiosis genes in relatives of nitrogen-fixing non-legume Parasponia.</title>
        <authorList>
            <person name="Van Velzen R."/>
            <person name="Holmer R."/>
            <person name="Bu F."/>
            <person name="Rutten L."/>
            <person name="Van Zeijl A."/>
            <person name="Liu W."/>
            <person name="Santuari L."/>
            <person name="Cao Q."/>
            <person name="Sharma T."/>
            <person name="Shen D."/>
            <person name="Roswanjaya Y."/>
            <person name="Wardhani T."/>
            <person name="Kalhor M.S."/>
            <person name="Jansen J."/>
            <person name="Van den Hoogen J."/>
            <person name="Gungor B."/>
            <person name="Hartog M."/>
            <person name="Hontelez J."/>
            <person name="Verver J."/>
            <person name="Yang W.-C."/>
            <person name="Schijlen E."/>
            <person name="Repin R."/>
            <person name="Schilthuizen M."/>
            <person name="Schranz E."/>
            <person name="Heidstra R."/>
            <person name="Miyata K."/>
            <person name="Fedorova E."/>
            <person name="Kohlen W."/>
            <person name="Bisseling T."/>
            <person name="Smit S."/>
            <person name="Geurts R."/>
        </authorList>
    </citation>
    <scope>NUCLEOTIDE SEQUENCE [LARGE SCALE GENOMIC DNA]</scope>
    <source>
        <strain evidence="3">cv. RG33-2</strain>
    </source>
</reference>
<dbReference type="AlphaFoldDB" id="A0A2P5DLA2"/>
<organism evidence="2 3">
    <name type="scientific">Trema orientale</name>
    <name type="common">Charcoal tree</name>
    <name type="synonym">Celtis orientalis</name>
    <dbReference type="NCBI Taxonomy" id="63057"/>
    <lineage>
        <taxon>Eukaryota</taxon>
        <taxon>Viridiplantae</taxon>
        <taxon>Streptophyta</taxon>
        <taxon>Embryophyta</taxon>
        <taxon>Tracheophyta</taxon>
        <taxon>Spermatophyta</taxon>
        <taxon>Magnoliopsida</taxon>
        <taxon>eudicotyledons</taxon>
        <taxon>Gunneridae</taxon>
        <taxon>Pentapetalae</taxon>
        <taxon>rosids</taxon>
        <taxon>fabids</taxon>
        <taxon>Rosales</taxon>
        <taxon>Cannabaceae</taxon>
        <taxon>Trema</taxon>
    </lineage>
</organism>
<dbReference type="EMBL" id="JXTC01000263">
    <property type="protein sequence ID" value="PON74056.1"/>
    <property type="molecule type" value="Genomic_DNA"/>
</dbReference>
<protein>
    <submittedName>
        <fullName evidence="2">Uncharacterized protein</fullName>
    </submittedName>
</protein>